<reference evidence="1 2" key="1">
    <citation type="submission" date="2023-05" db="EMBL/GenBank/DDBJ databases">
        <title>Draft genome sequence of Streptomyces sp. B-S-A8 isolated from a cave soil in Thailand.</title>
        <authorList>
            <person name="Chamroensaksri N."/>
            <person name="Muangham S."/>
        </authorList>
    </citation>
    <scope>NUCLEOTIDE SEQUENCE [LARGE SCALE GENOMIC DNA]</scope>
    <source>
        <strain evidence="1 2">B-S-A8</strain>
    </source>
</reference>
<comment type="caution">
    <text evidence="1">The sequence shown here is derived from an EMBL/GenBank/DDBJ whole genome shotgun (WGS) entry which is preliminary data.</text>
</comment>
<dbReference type="Proteomes" id="UP001224661">
    <property type="component" value="Unassembled WGS sequence"/>
</dbReference>
<sequence>MTPPAPDELAYSMTLPAALTSPAIARRAARAMLCAHGLDEAVDVTVQALGELAACACRFTPDAEFYVSLRHSGNTIRVTVYDGHPRHTSPRLAAACDGRRRSALRLLARVVGACGGEWGFGESREPGGGTRMWALLPVRVAGGFSTANKDA</sequence>
<keyword evidence="1" id="KW-0547">Nucleotide-binding</keyword>
<dbReference type="EMBL" id="JASCIR010000006">
    <property type="protein sequence ID" value="MDI3386511.1"/>
    <property type="molecule type" value="Genomic_DNA"/>
</dbReference>
<organism evidence="1 2">
    <name type="scientific">Streptomyces solicavernae</name>
    <dbReference type="NCBI Taxonomy" id="3043614"/>
    <lineage>
        <taxon>Bacteria</taxon>
        <taxon>Bacillati</taxon>
        <taxon>Actinomycetota</taxon>
        <taxon>Actinomycetes</taxon>
        <taxon>Kitasatosporales</taxon>
        <taxon>Streptomycetaceae</taxon>
        <taxon>Streptomyces</taxon>
    </lineage>
</organism>
<evidence type="ECO:0000313" key="1">
    <source>
        <dbReference type="EMBL" id="MDI3386511.1"/>
    </source>
</evidence>
<dbReference type="Gene3D" id="3.30.565.10">
    <property type="entry name" value="Histidine kinase-like ATPase, C-terminal domain"/>
    <property type="match status" value="1"/>
</dbReference>
<keyword evidence="1" id="KW-0067">ATP-binding</keyword>
<dbReference type="InterPro" id="IPR036890">
    <property type="entry name" value="HATPase_C_sf"/>
</dbReference>
<evidence type="ECO:0000313" key="2">
    <source>
        <dbReference type="Proteomes" id="UP001224661"/>
    </source>
</evidence>
<dbReference type="GO" id="GO:0005524">
    <property type="term" value="F:ATP binding"/>
    <property type="evidence" value="ECO:0007669"/>
    <property type="project" value="UniProtKB-KW"/>
</dbReference>
<gene>
    <name evidence="1" type="ORF">QIS99_09830</name>
</gene>
<proteinExistence type="predicted"/>
<accession>A0ABT6RQ04</accession>
<protein>
    <submittedName>
        <fullName evidence="1">ATP-binding protein</fullName>
    </submittedName>
</protein>
<name>A0ABT6RQ04_9ACTN</name>
<keyword evidence="2" id="KW-1185">Reference proteome</keyword>
<dbReference type="SUPFAM" id="SSF55874">
    <property type="entry name" value="ATPase domain of HSP90 chaperone/DNA topoisomerase II/histidine kinase"/>
    <property type="match status" value="1"/>
</dbReference>